<dbReference type="Proteomes" id="UP000807371">
    <property type="component" value="Unassembled WGS sequence"/>
</dbReference>
<comment type="caution">
    <text evidence="1">The sequence shown here is derived from an EMBL/GenBank/DDBJ whole genome shotgun (WGS) entry which is preliminary data.</text>
</comment>
<proteinExistence type="predicted"/>
<dbReference type="RefSeq" id="WP_197990170.1">
    <property type="nucleotide sequence ID" value="NZ_JACYXC010000001.1"/>
</dbReference>
<accession>A0ABS0NNM7</accession>
<evidence type="ECO:0000313" key="2">
    <source>
        <dbReference type="Proteomes" id="UP000807371"/>
    </source>
</evidence>
<protein>
    <submittedName>
        <fullName evidence="1">Uncharacterized protein</fullName>
    </submittedName>
</protein>
<evidence type="ECO:0000313" key="1">
    <source>
        <dbReference type="EMBL" id="MBH5336806.1"/>
    </source>
</evidence>
<sequence>MPRHPVPDGDRPLFPMPPLTEDGLAAAIRRIDPAAAARFEEEVHDAWRRAAREDSVSPVRDLLHRWAVFVALRRLPRRAARLRELERIAAGAKSPEAVRGAASEIRDLVRAARREVAGRG</sequence>
<organism evidence="1 2">
    <name type="scientific">Streptomyces pactum</name>
    <dbReference type="NCBI Taxonomy" id="68249"/>
    <lineage>
        <taxon>Bacteria</taxon>
        <taxon>Bacillati</taxon>
        <taxon>Actinomycetota</taxon>
        <taxon>Actinomycetes</taxon>
        <taxon>Kitasatosporales</taxon>
        <taxon>Streptomycetaceae</taxon>
        <taxon>Streptomyces</taxon>
    </lineage>
</organism>
<reference evidence="1 2" key="1">
    <citation type="submission" date="2020-09" db="EMBL/GenBank/DDBJ databases">
        <title>Biosynthesis of the nuclear factor of activated T cells inhibitor NFAT-133 and its congeners in Streptomyces pactum.</title>
        <authorList>
            <person name="Zhou W."/>
            <person name="Posri P."/>
            <person name="Abugrain M.E."/>
            <person name="Weisberg A.J."/>
            <person name="Chang J.H."/>
            <person name="Mahmud T."/>
        </authorList>
    </citation>
    <scope>NUCLEOTIDE SEQUENCE [LARGE SCALE GENOMIC DNA]</scope>
    <source>
        <strain evidence="1 2">ATCC 27456</strain>
    </source>
</reference>
<dbReference type="EMBL" id="JACYXC010000001">
    <property type="protein sequence ID" value="MBH5336806.1"/>
    <property type="molecule type" value="Genomic_DNA"/>
</dbReference>
<gene>
    <name evidence="1" type="ORF">IHE55_19340</name>
</gene>
<name>A0ABS0NNM7_9ACTN</name>
<keyword evidence="2" id="KW-1185">Reference proteome</keyword>